<evidence type="ECO:0000313" key="1">
    <source>
        <dbReference type="EMBL" id="OLR94472.1"/>
    </source>
</evidence>
<organism evidence="1 2">
    <name type="scientific">Actinokineospora bangkokensis</name>
    <dbReference type="NCBI Taxonomy" id="1193682"/>
    <lineage>
        <taxon>Bacteria</taxon>
        <taxon>Bacillati</taxon>
        <taxon>Actinomycetota</taxon>
        <taxon>Actinomycetes</taxon>
        <taxon>Pseudonocardiales</taxon>
        <taxon>Pseudonocardiaceae</taxon>
        <taxon>Actinokineospora</taxon>
    </lineage>
</organism>
<gene>
    <name evidence="1" type="ORF">BJP25_12025</name>
</gene>
<keyword evidence="2" id="KW-1185">Reference proteome</keyword>
<proteinExistence type="predicted"/>
<evidence type="ECO:0000313" key="2">
    <source>
        <dbReference type="Proteomes" id="UP000186040"/>
    </source>
</evidence>
<reference evidence="1 2" key="1">
    <citation type="submission" date="2016-10" db="EMBL/GenBank/DDBJ databases">
        <title>The Draft Genome Sequence of Actinokineospora bangkokensis 44EHWT reveals the biosynthetic pathway of antifungal compounds Thailandins with unusual extender unit butylmalonyl-CoA.</title>
        <authorList>
            <person name="Greule A."/>
            <person name="Intra B."/>
            <person name="Flemming S."/>
            <person name="Rommel M.G."/>
            <person name="Panbangred W."/>
            <person name="Bechthold A."/>
        </authorList>
    </citation>
    <scope>NUCLEOTIDE SEQUENCE [LARGE SCALE GENOMIC DNA]</scope>
    <source>
        <strain evidence="1 2">44EHW</strain>
    </source>
</reference>
<dbReference type="AlphaFoldDB" id="A0A1Q9LR28"/>
<dbReference type="SUPFAM" id="SSF55781">
    <property type="entry name" value="GAF domain-like"/>
    <property type="match status" value="1"/>
</dbReference>
<dbReference type="EMBL" id="MKQR01000007">
    <property type="protein sequence ID" value="OLR94472.1"/>
    <property type="molecule type" value="Genomic_DNA"/>
</dbReference>
<dbReference type="Proteomes" id="UP000186040">
    <property type="component" value="Unassembled WGS sequence"/>
</dbReference>
<evidence type="ECO:0008006" key="3">
    <source>
        <dbReference type="Google" id="ProtNLM"/>
    </source>
</evidence>
<name>A0A1Q9LR28_9PSEU</name>
<sequence>MDAEAPEHFAALIAEAARAAVDARFSCVLVAGGNGRLRVGAVVGPPPTPSSLVLVAGGAVQHVAATSGIRVVDDAPSAGLRIDPLVVAADLGQVAVVGVPVRVGLTEPGLSPACLVLFAGAGRPDPDPADLLLVQALATAAAAVLRATDVAAAVDRDRERTAERVRDEVFPLLHSVSVGLHAVAHVVDEPQTRARAVEMIATVDTALSRIRTAVFDLPDRR</sequence>
<dbReference type="STRING" id="1193682.BJP25_12025"/>
<protein>
    <recommendedName>
        <fullName evidence="3">GAF domain-containing protein</fullName>
    </recommendedName>
</protein>
<accession>A0A1Q9LR28</accession>
<comment type="caution">
    <text evidence="1">The sequence shown here is derived from an EMBL/GenBank/DDBJ whole genome shotgun (WGS) entry which is preliminary data.</text>
</comment>